<dbReference type="InterPro" id="IPR005135">
    <property type="entry name" value="Endo/exonuclease/phosphatase"/>
</dbReference>
<keyword evidence="3" id="KW-1185">Reference proteome</keyword>
<evidence type="ECO:0000313" key="2">
    <source>
        <dbReference type="EMBL" id="ANS78209.1"/>
    </source>
</evidence>
<dbReference type="Gene3D" id="3.60.10.10">
    <property type="entry name" value="Endonuclease/exonuclease/phosphatase"/>
    <property type="match status" value="1"/>
</dbReference>
<sequence length="228" mass="24499">MPSLRVASYNLRGLKDDAGAAAEVVRALAPDVLLLQEVPRYPGSGYAISAFARSCDLLWSGRTRLVSGTGLMTALRVTAADSQDRRLAVGLRENPRSYTVTQVRLPDGTTAGVVSIHLSLRPEQRAVHARTVLAELAQDPRFTGEEVLVVGGDLNEGRDGQAWGTLGGTLVEVSAERPTFPAHQPHRYIDAIFARGHRAATPGDPALLEGLPVTRASDHLPVWVDLEL</sequence>
<name>A0A1B1N9W0_9MICO</name>
<accession>A0A1B1N9W0</accession>
<organism evidence="2 3">
    <name type="scientific">Serinicoccus hydrothermalis</name>
    <dbReference type="NCBI Taxonomy" id="1758689"/>
    <lineage>
        <taxon>Bacteria</taxon>
        <taxon>Bacillati</taxon>
        <taxon>Actinomycetota</taxon>
        <taxon>Actinomycetes</taxon>
        <taxon>Micrococcales</taxon>
        <taxon>Ornithinimicrobiaceae</taxon>
        <taxon>Serinicoccus</taxon>
    </lineage>
</organism>
<dbReference type="EMBL" id="CP014989">
    <property type="protein sequence ID" value="ANS78209.1"/>
    <property type="molecule type" value="Genomic_DNA"/>
</dbReference>
<dbReference type="OrthoDB" id="3820230at2"/>
<dbReference type="AlphaFoldDB" id="A0A1B1N9W0"/>
<dbReference type="GO" id="GO:0003824">
    <property type="term" value="F:catalytic activity"/>
    <property type="evidence" value="ECO:0007669"/>
    <property type="project" value="InterPro"/>
</dbReference>
<gene>
    <name evidence="2" type="ORF">SGUI_0813</name>
</gene>
<dbReference type="SUPFAM" id="SSF56219">
    <property type="entry name" value="DNase I-like"/>
    <property type="match status" value="1"/>
</dbReference>
<reference evidence="2 3" key="1">
    <citation type="submission" date="2016-03" db="EMBL/GenBank/DDBJ databases">
        <title>Shallow-sea hydrothermal system.</title>
        <authorList>
            <person name="Tang K."/>
        </authorList>
    </citation>
    <scope>NUCLEOTIDE SEQUENCE [LARGE SCALE GENOMIC DNA]</scope>
    <source>
        <strain evidence="2 3">JLT9</strain>
    </source>
</reference>
<dbReference type="InterPro" id="IPR036691">
    <property type="entry name" value="Endo/exonu/phosph_ase_sf"/>
</dbReference>
<dbReference type="RefSeq" id="WP_066636662.1">
    <property type="nucleotide sequence ID" value="NZ_CP014989.1"/>
</dbReference>
<dbReference type="Pfam" id="PF03372">
    <property type="entry name" value="Exo_endo_phos"/>
    <property type="match status" value="1"/>
</dbReference>
<dbReference type="Proteomes" id="UP000092482">
    <property type="component" value="Chromosome"/>
</dbReference>
<dbReference type="STRING" id="1758689.SGUI_0813"/>
<feature type="domain" description="Endonuclease/exonuclease/phosphatase" evidence="1">
    <location>
        <begin position="7"/>
        <end position="219"/>
    </location>
</feature>
<protein>
    <recommendedName>
        <fullName evidence="1">Endonuclease/exonuclease/phosphatase domain-containing protein</fullName>
    </recommendedName>
</protein>
<dbReference type="KEGG" id="serj:SGUI_0813"/>
<evidence type="ECO:0000313" key="3">
    <source>
        <dbReference type="Proteomes" id="UP000092482"/>
    </source>
</evidence>
<evidence type="ECO:0000259" key="1">
    <source>
        <dbReference type="Pfam" id="PF03372"/>
    </source>
</evidence>
<proteinExistence type="predicted"/>